<dbReference type="OrthoDB" id="7061460at2"/>
<protein>
    <submittedName>
        <fullName evidence="1">Uncharacterized protein</fullName>
    </submittedName>
</protein>
<name>A0A3G8LY77_9GAMM</name>
<dbReference type="Proteomes" id="UP000278035">
    <property type="component" value="Chromosome"/>
</dbReference>
<dbReference type="KEGG" id="slj:EGC82_13570"/>
<keyword evidence="2" id="KW-1185">Reference proteome</keyword>
<accession>A0A3G8LY77</accession>
<evidence type="ECO:0000313" key="2">
    <source>
        <dbReference type="Proteomes" id="UP000278035"/>
    </source>
</evidence>
<dbReference type="AlphaFoldDB" id="A0A3G8LY77"/>
<organism evidence="1 2">
    <name type="scientific">Shewanella livingstonensis</name>
    <dbReference type="NCBI Taxonomy" id="150120"/>
    <lineage>
        <taxon>Bacteria</taxon>
        <taxon>Pseudomonadati</taxon>
        <taxon>Pseudomonadota</taxon>
        <taxon>Gammaproteobacteria</taxon>
        <taxon>Alteromonadales</taxon>
        <taxon>Shewanellaceae</taxon>
        <taxon>Shewanella</taxon>
    </lineage>
</organism>
<gene>
    <name evidence="1" type="ORF">EGC82_13570</name>
</gene>
<reference evidence="2" key="1">
    <citation type="submission" date="2018-11" db="EMBL/GenBank/DDBJ databases">
        <title>Shewanella sp. M2.</title>
        <authorList>
            <person name="Hwang Y.J."/>
            <person name="Hwang C.Y."/>
        </authorList>
    </citation>
    <scope>NUCLEOTIDE SEQUENCE [LARGE SCALE GENOMIC DNA]</scope>
    <source>
        <strain evidence="2">LMG 19866</strain>
    </source>
</reference>
<sequence>MSLLPISLILGCTNITLSDRAIPYDDGSFYTVVGGETKERAHSMLIGVMKSRCEVEGGKTFQLISTKNSQTGEVEKFVKSKSSTKIGSWEFSDVDTKYTQGFDLEAKFTCI</sequence>
<evidence type="ECO:0000313" key="1">
    <source>
        <dbReference type="EMBL" id="AZG73700.1"/>
    </source>
</evidence>
<proteinExistence type="predicted"/>
<dbReference type="EMBL" id="CP034015">
    <property type="protein sequence ID" value="AZG73700.1"/>
    <property type="molecule type" value="Genomic_DNA"/>
</dbReference>
<dbReference type="RefSeq" id="WP_124731238.1">
    <property type="nucleotide sequence ID" value="NZ_CBCSKC010000036.1"/>
</dbReference>